<comment type="caution">
    <text evidence="2">The sequence shown here is derived from an EMBL/GenBank/DDBJ whole genome shotgun (WGS) entry which is preliminary data.</text>
</comment>
<dbReference type="SUPFAM" id="SSF140453">
    <property type="entry name" value="EsxAB dimer-like"/>
    <property type="match status" value="1"/>
</dbReference>
<evidence type="ECO:0008006" key="4">
    <source>
        <dbReference type="Google" id="ProtNLM"/>
    </source>
</evidence>
<evidence type="ECO:0000313" key="3">
    <source>
        <dbReference type="Proteomes" id="UP001206128"/>
    </source>
</evidence>
<feature type="compositionally biased region" description="Low complexity" evidence="1">
    <location>
        <begin position="410"/>
        <end position="423"/>
    </location>
</feature>
<organism evidence="2 3">
    <name type="scientific">Goodfellowiella coeruleoviolacea</name>
    <dbReference type="NCBI Taxonomy" id="334858"/>
    <lineage>
        <taxon>Bacteria</taxon>
        <taxon>Bacillati</taxon>
        <taxon>Actinomycetota</taxon>
        <taxon>Actinomycetes</taxon>
        <taxon>Pseudonocardiales</taxon>
        <taxon>Pseudonocardiaceae</taxon>
        <taxon>Goodfellowiella</taxon>
    </lineage>
</organism>
<feature type="compositionally biased region" description="Gly residues" evidence="1">
    <location>
        <begin position="424"/>
        <end position="445"/>
    </location>
</feature>
<sequence length="480" mass="49667">MRSQANPDQTPRSVADRLFGADSVGADSVLDQPVVGQPVVGQSVLGQAVIGNESLAGQRFDGRPFPDDRSLVDQRLGEEPLTGRPPVGEPLVGGSAVDGGPPAGQSLVAGSAAVRPAVAEPLIARLDSGDVARDVAGHLDYLTQLTRELGVSDPVEEYFAPVVGSWSDMHDEAERWRRAGQAAEAVTAQLTQPLGGLDAAWQGADADSFLEHMRQVGLAGQDMSDAMTAMADALDQTASGLSQLVRDLAQVLAEAAELLSEAVMLPLLGEERARQYLDEMNRPTKELFEAVRDVLEAFVRLCDGVQGEQLFADTGMEHRFPDQNWTFTDPDATPAEPLKEQEPEKPAATGASGTSSAGTAGIGGAGIGGGSVGTGSLAAPGPQPEQPLQPGSYSATTPQEPRPVEEKAGGRSAAAAAAAAAKPGAGGMMGGGMMPMMGGMAGGQQGEEEHKARQRLTVDPEEIFGEPEATAPPVLGEDED</sequence>
<evidence type="ECO:0000313" key="2">
    <source>
        <dbReference type="EMBL" id="MCP2165814.1"/>
    </source>
</evidence>
<evidence type="ECO:0000256" key="1">
    <source>
        <dbReference type="SAM" id="MobiDB-lite"/>
    </source>
</evidence>
<dbReference type="AlphaFoldDB" id="A0AAE3KGV6"/>
<protein>
    <recommendedName>
        <fullName evidence="4">WXG100 family type VII secretion target</fullName>
    </recommendedName>
</protein>
<dbReference type="InterPro" id="IPR036689">
    <property type="entry name" value="ESAT-6-like_sf"/>
</dbReference>
<gene>
    <name evidence="2" type="ORF">LX83_002672</name>
</gene>
<proteinExistence type="predicted"/>
<dbReference type="EMBL" id="JAMTCK010000005">
    <property type="protein sequence ID" value="MCP2165814.1"/>
    <property type="molecule type" value="Genomic_DNA"/>
</dbReference>
<reference evidence="2" key="1">
    <citation type="submission" date="2022-06" db="EMBL/GenBank/DDBJ databases">
        <title>Genomic Encyclopedia of Archaeal and Bacterial Type Strains, Phase II (KMG-II): from individual species to whole genera.</title>
        <authorList>
            <person name="Goeker M."/>
        </authorList>
    </citation>
    <scope>NUCLEOTIDE SEQUENCE</scope>
    <source>
        <strain evidence="2">DSM 43935</strain>
    </source>
</reference>
<feature type="compositionally biased region" description="Low complexity" evidence="1">
    <location>
        <begin position="347"/>
        <end position="359"/>
    </location>
</feature>
<feature type="region of interest" description="Disordered" evidence="1">
    <location>
        <begin position="321"/>
        <end position="480"/>
    </location>
</feature>
<feature type="compositionally biased region" description="Gly residues" evidence="1">
    <location>
        <begin position="360"/>
        <end position="373"/>
    </location>
</feature>
<dbReference type="RefSeq" id="WP_253770974.1">
    <property type="nucleotide sequence ID" value="NZ_JAMTCK010000005.1"/>
</dbReference>
<feature type="region of interest" description="Disordered" evidence="1">
    <location>
        <begin position="77"/>
        <end position="104"/>
    </location>
</feature>
<accession>A0AAE3KGV6</accession>
<dbReference type="Proteomes" id="UP001206128">
    <property type="component" value="Unassembled WGS sequence"/>
</dbReference>
<dbReference type="Gene3D" id="1.10.287.1060">
    <property type="entry name" value="ESAT-6-like"/>
    <property type="match status" value="1"/>
</dbReference>
<keyword evidence="3" id="KW-1185">Reference proteome</keyword>
<name>A0AAE3KGV6_9PSEU</name>